<feature type="domain" description="GH26" evidence="6">
    <location>
        <begin position="92"/>
        <end position="387"/>
    </location>
</feature>
<dbReference type="InterPro" id="IPR022790">
    <property type="entry name" value="GH26_dom"/>
</dbReference>
<accession>A0AA37BNA9</accession>
<evidence type="ECO:0000256" key="3">
    <source>
        <dbReference type="PROSITE-ProRule" id="PRU01100"/>
    </source>
</evidence>
<feature type="chain" id="PRO_5041452072" description="GH26 domain-containing protein" evidence="5">
    <location>
        <begin position="25"/>
        <end position="440"/>
    </location>
</feature>
<evidence type="ECO:0000256" key="5">
    <source>
        <dbReference type="SAM" id="SignalP"/>
    </source>
</evidence>
<dbReference type="EMBL" id="BMQD01000031">
    <property type="protein sequence ID" value="GGK95149.1"/>
    <property type="molecule type" value="Genomic_DNA"/>
</dbReference>
<feature type="region of interest" description="Disordered" evidence="4">
    <location>
        <begin position="35"/>
        <end position="103"/>
    </location>
</feature>
<evidence type="ECO:0000313" key="7">
    <source>
        <dbReference type="EMBL" id="GGK95149.1"/>
    </source>
</evidence>
<evidence type="ECO:0000259" key="6">
    <source>
        <dbReference type="PROSITE" id="PS51764"/>
    </source>
</evidence>
<keyword evidence="5" id="KW-0732">Signal</keyword>
<organism evidence="7 8">
    <name type="scientific">Planomonospora parontospora</name>
    <dbReference type="NCBI Taxonomy" id="58119"/>
    <lineage>
        <taxon>Bacteria</taxon>
        <taxon>Bacillati</taxon>
        <taxon>Actinomycetota</taxon>
        <taxon>Actinomycetes</taxon>
        <taxon>Streptosporangiales</taxon>
        <taxon>Streptosporangiaceae</taxon>
        <taxon>Planomonospora</taxon>
    </lineage>
</organism>
<dbReference type="AlphaFoldDB" id="A0AA37BNA9"/>
<sequence length="440" mass="48863">MRRTGFVALATMVAIAFSAFPAAAEPVPGWEAVPGATAPVPGWGPDPEWESGAAEPAVEPEAAEPGTVEPETVEPTAEPGTAEPVPGPESSPETAGSAPEPFRVQGRKIMFGAVGQYREEILGREQELGQPLEAVRVFKRWDEPVFNEHQVWARDTGHTIFVSVKSRRKDGSDIRWRDIADAQPGSELHSDIVRQAQELRDFGAVVYFTFNHEPEAKGSRAMGEGADFVDAWRKIVDVHWAQGVRLARYVWTVTPVAFDRTDHTSAELFYPGDDYVDHIAADAYNFYNCSNPEGKWLSLAEVIEGHRRFGLRHPDKGLMLLEWGSVEDPAQPGRRAEWLADATRTLLSPGYEQYRAVLAWDARNLDEEWACDFDYASTSDALAAWREMGSHSAFGAGGPCEIGDCVRMTDFFAPSRQAMRSRPVRRGGRRPVRREGRRAR</sequence>
<dbReference type="SUPFAM" id="SSF51445">
    <property type="entry name" value="(Trans)glycosidases"/>
    <property type="match status" value="1"/>
</dbReference>
<proteinExistence type="inferred from homology"/>
<feature type="active site" description="Proton donor" evidence="3">
    <location>
        <position position="213"/>
    </location>
</feature>
<feature type="active site" description="Nucleophile" evidence="3">
    <location>
        <position position="322"/>
    </location>
</feature>
<evidence type="ECO:0000256" key="4">
    <source>
        <dbReference type="SAM" id="MobiDB-lite"/>
    </source>
</evidence>
<dbReference type="GO" id="GO:0004553">
    <property type="term" value="F:hydrolase activity, hydrolyzing O-glycosyl compounds"/>
    <property type="evidence" value="ECO:0007669"/>
    <property type="project" value="InterPro"/>
</dbReference>
<evidence type="ECO:0000256" key="2">
    <source>
        <dbReference type="ARBA" id="ARBA00023295"/>
    </source>
</evidence>
<dbReference type="Gene3D" id="3.20.20.80">
    <property type="entry name" value="Glycosidases"/>
    <property type="match status" value="1"/>
</dbReference>
<gene>
    <name evidence="7" type="ORF">GCM10010126_63290</name>
</gene>
<dbReference type="Pfam" id="PF02156">
    <property type="entry name" value="Glyco_hydro_26"/>
    <property type="match status" value="1"/>
</dbReference>
<comment type="similarity">
    <text evidence="3">Belongs to the glycosyl hydrolase 26 family.</text>
</comment>
<evidence type="ECO:0000313" key="8">
    <source>
        <dbReference type="Proteomes" id="UP000627984"/>
    </source>
</evidence>
<feature type="signal peptide" evidence="5">
    <location>
        <begin position="1"/>
        <end position="24"/>
    </location>
</feature>
<reference evidence="7" key="1">
    <citation type="journal article" date="2014" name="Int. J. Syst. Evol. Microbiol.">
        <title>Complete genome sequence of Corynebacterium casei LMG S-19264T (=DSM 44701T), isolated from a smear-ripened cheese.</title>
        <authorList>
            <consortium name="US DOE Joint Genome Institute (JGI-PGF)"/>
            <person name="Walter F."/>
            <person name="Albersmeier A."/>
            <person name="Kalinowski J."/>
            <person name="Ruckert C."/>
        </authorList>
    </citation>
    <scope>NUCLEOTIDE SEQUENCE</scope>
    <source>
        <strain evidence="7">JCM 3093</strain>
    </source>
</reference>
<dbReference type="Proteomes" id="UP000627984">
    <property type="component" value="Unassembled WGS sequence"/>
</dbReference>
<feature type="compositionally biased region" description="Low complexity" evidence="4">
    <location>
        <begin position="52"/>
        <end position="84"/>
    </location>
</feature>
<feature type="region of interest" description="Disordered" evidence="4">
    <location>
        <begin position="418"/>
        <end position="440"/>
    </location>
</feature>
<dbReference type="InterPro" id="IPR017853">
    <property type="entry name" value="GH"/>
</dbReference>
<dbReference type="PROSITE" id="PS51764">
    <property type="entry name" value="GH26"/>
    <property type="match status" value="1"/>
</dbReference>
<protein>
    <recommendedName>
        <fullName evidence="6">GH26 domain-containing protein</fullName>
    </recommendedName>
</protein>
<keyword evidence="2 3" id="KW-0326">Glycosidase</keyword>
<comment type="caution">
    <text evidence="7">The sequence shown here is derived from an EMBL/GenBank/DDBJ whole genome shotgun (WGS) entry which is preliminary data.</text>
</comment>
<feature type="compositionally biased region" description="Basic residues" evidence="4">
    <location>
        <begin position="422"/>
        <end position="440"/>
    </location>
</feature>
<keyword evidence="1 3" id="KW-0378">Hydrolase</keyword>
<evidence type="ECO:0000256" key="1">
    <source>
        <dbReference type="ARBA" id="ARBA00022801"/>
    </source>
</evidence>
<name>A0AA37BNA9_9ACTN</name>
<dbReference type="RefSeq" id="WP_191898076.1">
    <property type="nucleotide sequence ID" value="NZ_BMQD01000031.1"/>
</dbReference>
<reference evidence="7" key="2">
    <citation type="submission" date="2022-09" db="EMBL/GenBank/DDBJ databases">
        <authorList>
            <person name="Sun Q."/>
            <person name="Ohkuma M."/>
        </authorList>
    </citation>
    <scope>NUCLEOTIDE SEQUENCE</scope>
    <source>
        <strain evidence="7">JCM 3093</strain>
    </source>
</reference>